<sequence>MNNESLDQVYTSMAQALTRVGESRAPLFLSILGLSLLSRLPDAQEALALLAQAEAASLADGAMANYPVLPSAGADPARPT</sequence>
<evidence type="ECO:0008006" key="3">
    <source>
        <dbReference type="Google" id="ProtNLM"/>
    </source>
</evidence>
<name>A0A2S0I2Y6_9BURK</name>
<dbReference type="Proteomes" id="UP000239477">
    <property type="component" value="Chromosome"/>
</dbReference>
<dbReference type="EMBL" id="CP023270">
    <property type="protein sequence ID" value="AVJ26375.1"/>
    <property type="molecule type" value="Genomic_DNA"/>
</dbReference>
<protein>
    <recommendedName>
        <fullName evidence="3">DUF2783 domain-containing protein</fullName>
    </recommendedName>
</protein>
<dbReference type="AlphaFoldDB" id="A0A2S0I2Y6"/>
<evidence type="ECO:0000313" key="1">
    <source>
        <dbReference type="EMBL" id="AVJ26375.1"/>
    </source>
</evidence>
<keyword evidence="2" id="KW-1185">Reference proteome</keyword>
<reference evidence="1 2" key="1">
    <citation type="submission" date="2017-09" db="EMBL/GenBank/DDBJ databases">
        <title>Genomic, metabolic, and phenotypic characteristics of bacterial isolates from the natural microbiome of the model nematode Caenorhabditis elegans.</title>
        <authorList>
            <person name="Zimmermann J."/>
            <person name="Obeng N."/>
            <person name="Yang W."/>
            <person name="Obeng O."/>
            <person name="Kissoyan K."/>
            <person name="Pees B."/>
            <person name="Dirksen P."/>
            <person name="Hoppner M."/>
            <person name="Franke A."/>
            <person name="Rosenstiel P."/>
            <person name="Leippe M."/>
            <person name="Dierking K."/>
            <person name="Kaleta C."/>
            <person name="Schulenburg H."/>
        </authorList>
    </citation>
    <scope>NUCLEOTIDE SEQUENCE [LARGE SCALE GENOMIC DNA]</scope>
    <source>
        <strain evidence="1 2">MYb73</strain>
    </source>
</reference>
<organism evidence="1 2">
    <name type="scientific">Achromobacter spanius</name>
    <dbReference type="NCBI Taxonomy" id="217203"/>
    <lineage>
        <taxon>Bacteria</taxon>
        <taxon>Pseudomonadati</taxon>
        <taxon>Pseudomonadota</taxon>
        <taxon>Betaproteobacteria</taxon>
        <taxon>Burkholderiales</taxon>
        <taxon>Alcaligenaceae</taxon>
        <taxon>Achromobacter</taxon>
    </lineage>
</organism>
<accession>A0A2S0I2Y6</accession>
<proteinExistence type="predicted"/>
<dbReference type="RefSeq" id="WP_105237435.1">
    <property type="nucleotide sequence ID" value="NZ_CP023270.1"/>
</dbReference>
<gene>
    <name evidence="1" type="ORF">CLM73_04205</name>
</gene>
<evidence type="ECO:0000313" key="2">
    <source>
        <dbReference type="Proteomes" id="UP000239477"/>
    </source>
</evidence>